<comment type="caution">
    <text evidence="1">The sequence shown here is derived from an EMBL/GenBank/DDBJ whole genome shotgun (WGS) entry which is preliminary data.</text>
</comment>
<organism evidence="1 2">
    <name type="scientific">Pistacia integerrima</name>
    <dbReference type="NCBI Taxonomy" id="434235"/>
    <lineage>
        <taxon>Eukaryota</taxon>
        <taxon>Viridiplantae</taxon>
        <taxon>Streptophyta</taxon>
        <taxon>Embryophyta</taxon>
        <taxon>Tracheophyta</taxon>
        <taxon>Spermatophyta</taxon>
        <taxon>Magnoliopsida</taxon>
        <taxon>eudicotyledons</taxon>
        <taxon>Gunneridae</taxon>
        <taxon>Pentapetalae</taxon>
        <taxon>rosids</taxon>
        <taxon>malvids</taxon>
        <taxon>Sapindales</taxon>
        <taxon>Anacardiaceae</taxon>
        <taxon>Pistacia</taxon>
    </lineage>
</organism>
<gene>
    <name evidence="1" type="ORF">Pint_35580</name>
</gene>
<proteinExistence type="predicted"/>
<protein>
    <submittedName>
        <fullName evidence="1">Uncharacterized protein</fullName>
    </submittedName>
</protein>
<keyword evidence="2" id="KW-1185">Reference proteome</keyword>
<accession>A0ACC0Y1A1</accession>
<dbReference type="EMBL" id="CM047744">
    <property type="protein sequence ID" value="KAJ0028178.1"/>
    <property type="molecule type" value="Genomic_DNA"/>
</dbReference>
<sequence length="533" mass="59302">MKWGHTSRKPAGLSKLRNDKEMGRKGKWFSNVKKALSPASKEKKDKKSKKKWFGKEKDFVSESVPLETVKTPLPPPPPALQPEEMKVNEVEDEQRNYAGYVAVASSVSEKAAVVADQAVPEVVRYTRNTRFDGKSKEEASAIRIQTAFRGYLARRALRALRGLVRLKLLMEGPVVKRQATNTLRCMQTLSRVQSQIRSRRIRMSEENQALQKQLLQKHAKEIATQVFALSFNLKCECLAALNSLLKMLEQMGDDWDDSLQSKEQIEASLLSKYEAAMRRERAMAYSFSHQQNWKNSSKSVNPMFMDPRNPTWGWSWLERWMAARPWESRGMTEKELNNDNSSVKSASRNIVGGEISRSYARYQLNSDKQSPTTNQKATKTPSLQSPSTPTKPPSSTGATPIKPTSSTGARKLKPASPRASVSGQDDDTRSMVSVQSYRRHTIGGSSVRDDESLTGSPAAPRYMVPTESARAKSRLQSPLGADKNGTPEKVSSASAKKRLSYPPSPARPRRQSGPPKLDSSVNTEISVSNGGGN</sequence>
<reference evidence="2" key="1">
    <citation type="journal article" date="2023" name="G3 (Bethesda)">
        <title>Genome assembly and association tests identify interacting loci associated with vigor, precocity, and sex in interspecific pistachio rootstocks.</title>
        <authorList>
            <person name="Palmer W."/>
            <person name="Jacygrad E."/>
            <person name="Sagayaradj S."/>
            <person name="Cavanaugh K."/>
            <person name="Han R."/>
            <person name="Bertier L."/>
            <person name="Beede B."/>
            <person name="Kafkas S."/>
            <person name="Golino D."/>
            <person name="Preece J."/>
            <person name="Michelmore R."/>
        </authorList>
    </citation>
    <scope>NUCLEOTIDE SEQUENCE [LARGE SCALE GENOMIC DNA]</scope>
</reference>
<evidence type="ECO:0000313" key="1">
    <source>
        <dbReference type="EMBL" id="KAJ0028178.1"/>
    </source>
</evidence>
<evidence type="ECO:0000313" key="2">
    <source>
        <dbReference type="Proteomes" id="UP001163603"/>
    </source>
</evidence>
<dbReference type="Proteomes" id="UP001163603">
    <property type="component" value="Chromosome 9"/>
</dbReference>
<name>A0ACC0Y1A1_9ROSI</name>